<organism evidence="1 2">
    <name type="scientific">Rhipicephalus microplus</name>
    <name type="common">Cattle tick</name>
    <name type="synonym">Boophilus microplus</name>
    <dbReference type="NCBI Taxonomy" id="6941"/>
    <lineage>
        <taxon>Eukaryota</taxon>
        <taxon>Metazoa</taxon>
        <taxon>Ecdysozoa</taxon>
        <taxon>Arthropoda</taxon>
        <taxon>Chelicerata</taxon>
        <taxon>Arachnida</taxon>
        <taxon>Acari</taxon>
        <taxon>Parasitiformes</taxon>
        <taxon>Ixodida</taxon>
        <taxon>Ixodoidea</taxon>
        <taxon>Ixodidae</taxon>
        <taxon>Rhipicephalinae</taxon>
        <taxon>Rhipicephalus</taxon>
        <taxon>Boophilus</taxon>
    </lineage>
</organism>
<dbReference type="Proteomes" id="UP000821866">
    <property type="component" value="Unassembled WGS sequence"/>
</dbReference>
<gene>
    <name evidence="1" type="ORF">HPB51_026375</name>
</gene>
<dbReference type="VEuPathDB" id="VectorBase:LOC119185614"/>
<evidence type="ECO:0000313" key="2">
    <source>
        <dbReference type="Proteomes" id="UP000821866"/>
    </source>
</evidence>
<proteinExistence type="predicted"/>
<dbReference type="Gene3D" id="3.80.10.10">
    <property type="entry name" value="Ribonuclease Inhibitor"/>
    <property type="match status" value="1"/>
</dbReference>
<dbReference type="SUPFAM" id="SSF52047">
    <property type="entry name" value="RNI-like"/>
    <property type="match status" value="1"/>
</dbReference>
<dbReference type="EMBL" id="JABSTU010000196">
    <property type="protein sequence ID" value="KAH7998763.1"/>
    <property type="molecule type" value="Genomic_DNA"/>
</dbReference>
<keyword evidence="2" id="KW-1185">Reference proteome</keyword>
<dbReference type="InterPro" id="IPR032675">
    <property type="entry name" value="LRR_dom_sf"/>
</dbReference>
<reference evidence="1" key="2">
    <citation type="submission" date="2021-09" db="EMBL/GenBank/DDBJ databases">
        <authorList>
            <person name="Jia N."/>
            <person name="Wang J."/>
            <person name="Shi W."/>
            <person name="Du L."/>
            <person name="Sun Y."/>
            <person name="Zhan W."/>
            <person name="Jiang J."/>
            <person name="Wang Q."/>
            <person name="Zhang B."/>
            <person name="Ji P."/>
            <person name="Sakyi L.B."/>
            <person name="Cui X."/>
            <person name="Yuan T."/>
            <person name="Jiang B."/>
            <person name="Yang W."/>
            <person name="Lam T.T.-Y."/>
            <person name="Chang Q."/>
            <person name="Ding S."/>
            <person name="Wang X."/>
            <person name="Zhu J."/>
            <person name="Ruan X."/>
            <person name="Zhao L."/>
            <person name="Wei J."/>
            <person name="Que T."/>
            <person name="Du C."/>
            <person name="Cheng J."/>
            <person name="Dai P."/>
            <person name="Han X."/>
            <person name="Huang E."/>
            <person name="Gao Y."/>
            <person name="Liu J."/>
            <person name="Shao H."/>
            <person name="Ye R."/>
            <person name="Li L."/>
            <person name="Wei W."/>
            <person name="Wang X."/>
            <person name="Wang C."/>
            <person name="Huo Q."/>
            <person name="Li W."/>
            <person name="Guo W."/>
            <person name="Chen H."/>
            <person name="Chen S."/>
            <person name="Zhou L."/>
            <person name="Zhou L."/>
            <person name="Ni X."/>
            <person name="Tian J."/>
            <person name="Zhou Y."/>
            <person name="Sheng Y."/>
            <person name="Liu T."/>
            <person name="Pan Y."/>
            <person name="Xia L."/>
            <person name="Li J."/>
            <person name="Zhao F."/>
            <person name="Cao W."/>
        </authorList>
    </citation>
    <scope>NUCLEOTIDE SEQUENCE</scope>
    <source>
        <strain evidence="1">Rmic-2018</strain>
        <tissue evidence="1">Larvae</tissue>
    </source>
</reference>
<dbReference type="AlphaFoldDB" id="A0A9J6D379"/>
<evidence type="ECO:0000313" key="1">
    <source>
        <dbReference type="EMBL" id="KAH7998763.1"/>
    </source>
</evidence>
<protein>
    <submittedName>
        <fullName evidence="1">Uncharacterized protein</fullName>
    </submittedName>
</protein>
<name>A0A9J6D379_RHIMP</name>
<sequence length="395" mass="44235">MFDQVYLNEDDIDALFPGLGLHHPCTAEVHRNSSSTSYCHIIERLSFWNCVLWHAGFQLRELTAPGELSLVRVARDGGRRQEQHCRDVRLLFHVLLEFHRCVIGVELDDVLVEGSGLREFRVRVSSAFRDNTSLPSLKLVSLFSDCRFIQEDLFADLGSMNQLRELVISATGKAVSRLVDLVRSLLRSASLSALSLSGLCLNRINSQLLVKALRRNRTVTDLSVHSSILHSWKSKGVPWFSVYLKESTTLSALTLEGMNSEPENTVKELKGVLAPEIALSSLEKLKLSGFLLDYGCVCLLSSLVAKQDGSLKHLDISGCRWVLERSQKSLDAPTDDVQPFEQYCMGLEPLDKCEEVRLSHLSVNVKGLTLHDFKTLLLWPPLSSLSGHIESATWH</sequence>
<comment type="caution">
    <text evidence="1">The sequence shown here is derived from an EMBL/GenBank/DDBJ whole genome shotgun (WGS) entry which is preliminary data.</text>
</comment>
<reference evidence="1" key="1">
    <citation type="journal article" date="2020" name="Cell">
        <title>Large-Scale Comparative Analyses of Tick Genomes Elucidate Their Genetic Diversity and Vector Capacities.</title>
        <authorList>
            <consortium name="Tick Genome and Microbiome Consortium (TIGMIC)"/>
            <person name="Jia N."/>
            <person name="Wang J."/>
            <person name="Shi W."/>
            <person name="Du L."/>
            <person name="Sun Y."/>
            <person name="Zhan W."/>
            <person name="Jiang J.F."/>
            <person name="Wang Q."/>
            <person name="Zhang B."/>
            <person name="Ji P."/>
            <person name="Bell-Sakyi L."/>
            <person name="Cui X.M."/>
            <person name="Yuan T.T."/>
            <person name="Jiang B.G."/>
            <person name="Yang W.F."/>
            <person name="Lam T.T."/>
            <person name="Chang Q.C."/>
            <person name="Ding S.J."/>
            <person name="Wang X.J."/>
            <person name="Zhu J.G."/>
            <person name="Ruan X.D."/>
            <person name="Zhao L."/>
            <person name="Wei J.T."/>
            <person name="Ye R.Z."/>
            <person name="Que T.C."/>
            <person name="Du C.H."/>
            <person name="Zhou Y.H."/>
            <person name="Cheng J.X."/>
            <person name="Dai P.F."/>
            <person name="Guo W.B."/>
            <person name="Han X.H."/>
            <person name="Huang E.J."/>
            <person name="Li L.F."/>
            <person name="Wei W."/>
            <person name="Gao Y.C."/>
            <person name="Liu J.Z."/>
            <person name="Shao H.Z."/>
            <person name="Wang X."/>
            <person name="Wang C.C."/>
            <person name="Yang T.C."/>
            <person name="Huo Q.B."/>
            <person name="Li W."/>
            <person name="Chen H.Y."/>
            <person name="Chen S.E."/>
            <person name="Zhou L.G."/>
            <person name="Ni X.B."/>
            <person name="Tian J.H."/>
            <person name="Sheng Y."/>
            <person name="Liu T."/>
            <person name="Pan Y.S."/>
            <person name="Xia L.Y."/>
            <person name="Li J."/>
            <person name="Zhao F."/>
            <person name="Cao W.C."/>
        </authorList>
    </citation>
    <scope>NUCLEOTIDE SEQUENCE</scope>
    <source>
        <strain evidence="1">Rmic-2018</strain>
    </source>
</reference>
<accession>A0A9J6D379</accession>